<protein>
    <submittedName>
        <fullName evidence="1">HAD family hydrolase</fullName>
        <ecNumber evidence="1">3.-.-.-</ecNumber>
        <ecNumber evidence="1">3.1.3.-</ecNumber>
    </submittedName>
</protein>
<dbReference type="NCBIfam" id="TIGR00099">
    <property type="entry name" value="Cof-subfamily"/>
    <property type="match status" value="1"/>
</dbReference>
<comment type="caution">
    <text evidence="1">The sequence shown here is derived from an EMBL/GenBank/DDBJ whole genome shotgun (WGS) entry which is preliminary data.</text>
</comment>
<dbReference type="PROSITE" id="PS01228">
    <property type="entry name" value="COF_1"/>
    <property type="match status" value="1"/>
</dbReference>
<dbReference type="PANTHER" id="PTHR10000:SF8">
    <property type="entry name" value="HAD SUPERFAMILY HYDROLASE-LIKE, TYPE 3"/>
    <property type="match status" value="1"/>
</dbReference>
<reference evidence="2" key="1">
    <citation type="journal article" date="2019" name="Int. J. Syst. Evol. Microbiol.">
        <title>The Global Catalogue of Microorganisms (GCM) 10K type strain sequencing project: providing services to taxonomists for standard genome sequencing and annotation.</title>
        <authorList>
            <consortium name="The Broad Institute Genomics Platform"/>
            <consortium name="The Broad Institute Genome Sequencing Center for Infectious Disease"/>
            <person name="Wu L."/>
            <person name="Ma J."/>
        </authorList>
    </citation>
    <scope>NUCLEOTIDE SEQUENCE [LARGE SCALE GENOMIC DNA]</scope>
    <source>
        <strain evidence="2">TISTR 932</strain>
    </source>
</reference>
<dbReference type="SFLD" id="SFLDS00003">
    <property type="entry name" value="Haloacid_Dehalogenase"/>
    <property type="match status" value="1"/>
</dbReference>
<keyword evidence="1" id="KW-0378">Hydrolase</keyword>
<dbReference type="EC" id="3.1.3.-" evidence="1"/>
<dbReference type="InterPro" id="IPR023214">
    <property type="entry name" value="HAD_sf"/>
</dbReference>
<accession>A0ABW5THL9</accession>
<dbReference type="Gene3D" id="3.40.50.1000">
    <property type="entry name" value="HAD superfamily/HAD-like"/>
    <property type="match status" value="1"/>
</dbReference>
<dbReference type="SFLD" id="SFLDG01140">
    <property type="entry name" value="C2.B:_Phosphomannomutase_and_P"/>
    <property type="match status" value="1"/>
</dbReference>
<dbReference type="RefSeq" id="WP_379979776.1">
    <property type="nucleotide sequence ID" value="NZ_JBHUMO010000015.1"/>
</dbReference>
<evidence type="ECO:0000313" key="1">
    <source>
        <dbReference type="EMBL" id="MFD2728409.1"/>
    </source>
</evidence>
<dbReference type="PANTHER" id="PTHR10000">
    <property type="entry name" value="PHOSPHOSERINE PHOSPHATASE"/>
    <property type="match status" value="1"/>
</dbReference>
<dbReference type="SUPFAM" id="SSF56784">
    <property type="entry name" value="HAD-like"/>
    <property type="match status" value="1"/>
</dbReference>
<dbReference type="Pfam" id="PF08282">
    <property type="entry name" value="Hydrolase_3"/>
    <property type="match status" value="1"/>
</dbReference>
<evidence type="ECO:0000313" key="2">
    <source>
        <dbReference type="Proteomes" id="UP001597427"/>
    </source>
</evidence>
<gene>
    <name evidence="1" type="ORF">ACFSR0_03015</name>
</gene>
<dbReference type="InterPro" id="IPR006379">
    <property type="entry name" value="HAD-SF_hydro_IIB"/>
</dbReference>
<name>A0ABW5THL9_9ENTE</name>
<dbReference type="EMBL" id="JBHUMO010000015">
    <property type="protein sequence ID" value="MFD2728409.1"/>
    <property type="molecule type" value="Genomic_DNA"/>
</dbReference>
<dbReference type="InterPro" id="IPR036412">
    <property type="entry name" value="HAD-like_sf"/>
</dbReference>
<dbReference type="Gene3D" id="3.30.1240.10">
    <property type="match status" value="1"/>
</dbReference>
<dbReference type="EC" id="3.-.-.-" evidence="1"/>
<dbReference type="NCBIfam" id="TIGR01484">
    <property type="entry name" value="HAD-SF-IIB"/>
    <property type="match status" value="1"/>
</dbReference>
<organism evidence="1 2">
    <name type="scientific">Enterococcus camelliae</name>
    <dbReference type="NCBI Taxonomy" id="453959"/>
    <lineage>
        <taxon>Bacteria</taxon>
        <taxon>Bacillati</taxon>
        <taxon>Bacillota</taxon>
        <taxon>Bacilli</taxon>
        <taxon>Lactobacillales</taxon>
        <taxon>Enterococcaceae</taxon>
        <taxon>Enterococcus</taxon>
    </lineage>
</organism>
<keyword evidence="2" id="KW-1185">Reference proteome</keyword>
<sequence length="268" mass="29916">MDVFAIDLDGTLLTDDKEIAVENVKAIQYAAQKGATTIIVTGRSLESALGYFQCLEVPGFVIALNGAVIANARGQIMFKKEIDFFAMKQMINLGIKSHSTIWLNNEVTNYQLIDSSLCKDQVKQQKPMTRYQQIHENEIDEIFETQGVLKIALKNAKQDTLERIRTNLDHCKATLVKSDTEYLEMMAETISKGESLHYLLSLVGMNEATIIAFGDQENDLSLFQQATIKFAMGNAIEQVKKVSSAILPSNNDAGVSQGIYRYYASKMH</sequence>
<dbReference type="InterPro" id="IPR000150">
    <property type="entry name" value="Cof"/>
</dbReference>
<dbReference type="Proteomes" id="UP001597427">
    <property type="component" value="Unassembled WGS sequence"/>
</dbReference>
<dbReference type="GO" id="GO:0016787">
    <property type="term" value="F:hydrolase activity"/>
    <property type="evidence" value="ECO:0007669"/>
    <property type="project" value="UniProtKB-KW"/>
</dbReference>
<proteinExistence type="predicted"/>